<dbReference type="AlphaFoldDB" id="W2H7X2"/>
<dbReference type="EMBL" id="KI685344">
    <property type="protein sequence ID" value="ETK91342.1"/>
    <property type="molecule type" value="Genomic_DNA"/>
</dbReference>
<sequence>MCSGQGCDWKVTITRKKEANGSYMSVSSLNTRHNDFCPSVAEPNGRQMACLPALIADVTSAKSLKRKAVVALVRAGDLVNLQRRRSTFYRVEDKIAKVLAGDLIKSFAGIPSILAYLQYLNGNDGRPVPNSGSGNKLSGSDADSVMTDNYNSEEWWALPLFEWRSSNFVESENNAMLDNGIRTSAPFNALYSIAVVGGT</sequence>
<protein>
    <submittedName>
        <fullName evidence="1">Uncharacterized protein</fullName>
    </submittedName>
</protein>
<evidence type="ECO:0000313" key="1">
    <source>
        <dbReference type="EMBL" id="ETK91342.1"/>
    </source>
</evidence>
<dbReference type="Proteomes" id="UP000053236">
    <property type="component" value="Unassembled WGS sequence"/>
</dbReference>
<accession>W2H7X2</accession>
<organism evidence="1">
    <name type="scientific">Phytophthora nicotianae</name>
    <name type="common">Potato buckeye rot agent</name>
    <name type="synonym">Phytophthora parasitica</name>
    <dbReference type="NCBI Taxonomy" id="4792"/>
    <lineage>
        <taxon>Eukaryota</taxon>
        <taxon>Sar</taxon>
        <taxon>Stramenopiles</taxon>
        <taxon>Oomycota</taxon>
        <taxon>Peronosporomycetes</taxon>
        <taxon>Peronosporales</taxon>
        <taxon>Peronosporaceae</taxon>
        <taxon>Phytophthora</taxon>
    </lineage>
</organism>
<dbReference type="VEuPathDB" id="FungiDB:PPTG_20621"/>
<gene>
    <name evidence="1" type="ORF">L915_05045</name>
</gene>
<proteinExistence type="predicted"/>
<name>W2H7X2_PHYNI</name>
<reference evidence="1" key="1">
    <citation type="submission" date="2013-11" db="EMBL/GenBank/DDBJ databases">
        <title>The Genome Sequence of Phytophthora parasitica CJ02B3.</title>
        <authorList>
            <consortium name="The Broad Institute Genomics Platform"/>
            <person name="Russ C."/>
            <person name="Tyler B."/>
            <person name="Panabieres F."/>
            <person name="Shan W."/>
            <person name="Tripathy S."/>
            <person name="Grunwald N."/>
            <person name="Machado M."/>
            <person name="Johnson C.S."/>
            <person name="Arredondo F."/>
            <person name="Hong C."/>
            <person name="Coffey M."/>
            <person name="Young S.K."/>
            <person name="Zeng Q."/>
            <person name="Gargeya S."/>
            <person name="Fitzgerald M."/>
            <person name="Abouelleil A."/>
            <person name="Alvarado L."/>
            <person name="Chapman S.B."/>
            <person name="Gainer-Dewar J."/>
            <person name="Goldberg J."/>
            <person name="Griggs A."/>
            <person name="Gujja S."/>
            <person name="Hansen M."/>
            <person name="Howarth C."/>
            <person name="Imamovic A."/>
            <person name="Ireland A."/>
            <person name="Larimer J."/>
            <person name="McCowan C."/>
            <person name="Murphy C."/>
            <person name="Pearson M."/>
            <person name="Poon T.W."/>
            <person name="Priest M."/>
            <person name="Roberts A."/>
            <person name="Saif S."/>
            <person name="Shea T."/>
            <person name="Sykes S."/>
            <person name="Wortman J."/>
            <person name="Nusbaum C."/>
            <person name="Birren B."/>
        </authorList>
    </citation>
    <scope>NUCLEOTIDE SEQUENCE [LARGE SCALE GENOMIC DNA]</scope>
    <source>
        <strain evidence="1">CJ02B3</strain>
    </source>
</reference>